<keyword evidence="2" id="KW-1185">Reference proteome</keyword>
<dbReference type="InParanoid" id="H6BWE1"/>
<accession>H6BWE1</accession>
<evidence type="ECO:0000313" key="2">
    <source>
        <dbReference type="Proteomes" id="UP000007304"/>
    </source>
</evidence>
<dbReference type="VEuPathDB" id="FungiDB:HMPREF1120_04161"/>
<dbReference type="AlphaFoldDB" id="H6BWE1"/>
<name>H6BWE1_EXODN</name>
<dbReference type="RefSeq" id="XP_009156518.1">
    <property type="nucleotide sequence ID" value="XM_009158270.1"/>
</dbReference>
<proteinExistence type="predicted"/>
<reference evidence="1" key="1">
    <citation type="submission" date="2011-07" db="EMBL/GenBank/DDBJ databases">
        <title>The Genome Sequence of Exophiala (Wangiella) dermatitidis NIH/UT8656.</title>
        <authorList>
            <consortium name="The Broad Institute Genome Sequencing Platform"/>
            <person name="Cuomo C."/>
            <person name="Wang Z."/>
            <person name="Hunicke-Smith S."/>
            <person name="Szanislo P.J."/>
            <person name="Earl A."/>
            <person name="Young S.K."/>
            <person name="Zeng Q."/>
            <person name="Gargeya S."/>
            <person name="Fitzgerald M."/>
            <person name="Haas B."/>
            <person name="Abouelleil A."/>
            <person name="Alvarado L."/>
            <person name="Arachchi H.M."/>
            <person name="Berlin A."/>
            <person name="Brown A."/>
            <person name="Chapman S.B."/>
            <person name="Chen Z."/>
            <person name="Dunbar C."/>
            <person name="Freedman E."/>
            <person name="Gearin G."/>
            <person name="Gellesch M."/>
            <person name="Goldberg J."/>
            <person name="Griggs A."/>
            <person name="Gujja S."/>
            <person name="Heiman D."/>
            <person name="Howarth C."/>
            <person name="Larson L."/>
            <person name="Lui A."/>
            <person name="MacDonald P.J.P."/>
            <person name="Montmayeur A."/>
            <person name="Murphy C."/>
            <person name="Neiman D."/>
            <person name="Pearson M."/>
            <person name="Priest M."/>
            <person name="Roberts A."/>
            <person name="Saif S."/>
            <person name="Shea T."/>
            <person name="Shenoy N."/>
            <person name="Sisk P."/>
            <person name="Stolte C."/>
            <person name="Sykes S."/>
            <person name="Wortman J."/>
            <person name="Nusbaum C."/>
            <person name="Birren B."/>
        </authorList>
    </citation>
    <scope>NUCLEOTIDE SEQUENCE</scope>
    <source>
        <strain evidence="1">NIH/UT8656</strain>
    </source>
</reference>
<organism evidence="1 2">
    <name type="scientific">Exophiala dermatitidis (strain ATCC 34100 / CBS 525.76 / NIH/UT8656)</name>
    <name type="common">Black yeast</name>
    <name type="synonym">Wangiella dermatitidis</name>
    <dbReference type="NCBI Taxonomy" id="858893"/>
    <lineage>
        <taxon>Eukaryota</taxon>
        <taxon>Fungi</taxon>
        <taxon>Dikarya</taxon>
        <taxon>Ascomycota</taxon>
        <taxon>Pezizomycotina</taxon>
        <taxon>Eurotiomycetes</taxon>
        <taxon>Chaetothyriomycetidae</taxon>
        <taxon>Chaetothyriales</taxon>
        <taxon>Herpotrichiellaceae</taxon>
        <taxon>Exophiala</taxon>
    </lineage>
</organism>
<protein>
    <submittedName>
        <fullName evidence="1">Uncharacterized protein</fullName>
    </submittedName>
</protein>
<dbReference type="GeneID" id="20308800"/>
<dbReference type="Proteomes" id="UP000007304">
    <property type="component" value="Unassembled WGS sequence"/>
</dbReference>
<dbReference type="HOGENOM" id="CLU_2236594_0_0_1"/>
<dbReference type="EMBL" id="JH226132">
    <property type="protein sequence ID" value="EHY56057.1"/>
    <property type="molecule type" value="Genomic_DNA"/>
</dbReference>
<sequence>MKCSQRCQSDGLNQSTDSLTFVYCTIRIKNRRCDHPTIQQSAYRNIQRRQEAEADWNRLMSVLQGDVYSTWKFSKNTANTLRSSEKQTGKANMLTFKLQGSLYSP</sequence>
<gene>
    <name evidence="1" type="ORF">HMPREF1120_04161</name>
</gene>
<evidence type="ECO:0000313" key="1">
    <source>
        <dbReference type="EMBL" id="EHY56057.1"/>
    </source>
</evidence>